<dbReference type="Proteomes" id="UP000198282">
    <property type="component" value="Unassembled WGS sequence"/>
</dbReference>
<dbReference type="AlphaFoldDB" id="A0A239PD75"/>
<keyword evidence="3" id="KW-1185">Reference proteome</keyword>
<feature type="compositionally biased region" description="Basic and acidic residues" evidence="1">
    <location>
        <begin position="17"/>
        <end position="26"/>
    </location>
</feature>
<evidence type="ECO:0000256" key="1">
    <source>
        <dbReference type="SAM" id="MobiDB-lite"/>
    </source>
</evidence>
<sequence length="60" mass="6774">MASHLLFAVSIELTDRHDQARPHDPLSGRAPMTEAPAPTTSLRERHDISRQFVYGILSLY</sequence>
<feature type="region of interest" description="Disordered" evidence="1">
    <location>
        <begin position="17"/>
        <end position="43"/>
    </location>
</feature>
<reference evidence="2 3" key="1">
    <citation type="submission" date="2017-06" db="EMBL/GenBank/DDBJ databases">
        <authorList>
            <person name="Kim H.J."/>
            <person name="Triplett B.A."/>
        </authorList>
    </citation>
    <scope>NUCLEOTIDE SEQUENCE [LARGE SCALE GENOMIC DNA]</scope>
    <source>
        <strain evidence="2 3">CGMCC 4.2132</strain>
    </source>
</reference>
<evidence type="ECO:0000313" key="3">
    <source>
        <dbReference type="Proteomes" id="UP000198282"/>
    </source>
</evidence>
<dbReference type="EMBL" id="FZOD01000145">
    <property type="protein sequence ID" value="SNT64905.1"/>
    <property type="molecule type" value="Genomic_DNA"/>
</dbReference>
<evidence type="ECO:0000313" key="2">
    <source>
        <dbReference type="EMBL" id="SNT64905.1"/>
    </source>
</evidence>
<organism evidence="2 3">
    <name type="scientific">Streptosporangium subroseum</name>
    <dbReference type="NCBI Taxonomy" id="106412"/>
    <lineage>
        <taxon>Bacteria</taxon>
        <taxon>Bacillati</taxon>
        <taxon>Actinomycetota</taxon>
        <taxon>Actinomycetes</taxon>
        <taxon>Streptosporangiales</taxon>
        <taxon>Streptosporangiaceae</taxon>
        <taxon>Streptosporangium</taxon>
    </lineage>
</organism>
<dbReference type="RefSeq" id="WP_089213934.1">
    <property type="nucleotide sequence ID" value="NZ_FZOD01000145.1"/>
</dbReference>
<proteinExistence type="predicted"/>
<accession>A0A239PD75</accession>
<gene>
    <name evidence="2" type="ORF">SAMN05216276_11451</name>
</gene>
<protein>
    <submittedName>
        <fullName evidence="2">Uncharacterized protein</fullName>
    </submittedName>
</protein>
<name>A0A239PD75_9ACTN</name>